<dbReference type="InterPro" id="IPR003016">
    <property type="entry name" value="2-oxoA_DH_lipoyl-BS"/>
</dbReference>
<evidence type="ECO:0000256" key="3">
    <source>
        <dbReference type="ARBA" id="ARBA00011484"/>
    </source>
</evidence>
<dbReference type="SUPFAM" id="SSF52777">
    <property type="entry name" value="CoA-dependent acyltransferases"/>
    <property type="match status" value="1"/>
</dbReference>
<comment type="cofactor">
    <cofactor evidence="1 7">
        <name>(R)-lipoate</name>
        <dbReference type="ChEBI" id="CHEBI:83088"/>
    </cofactor>
</comment>
<keyword evidence="11" id="KW-1185">Reference proteome</keyword>
<evidence type="ECO:0000256" key="6">
    <source>
        <dbReference type="ARBA" id="ARBA00023315"/>
    </source>
</evidence>
<dbReference type="Gene3D" id="2.40.50.100">
    <property type="match status" value="1"/>
</dbReference>
<evidence type="ECO:0000256" key="4">
    <source>
        <dbReference type="ARBA" id="ARBA00022679"/>
    </source>
</evidence>
<organism evidence="10 11">
    <name type="scientific">Yoonia algicola</name>
    <dbReference type="NCBI Taxonomy" id="3137368"/>
    <lineage>
        <taxon>Bacteria</taxon>
        <taxon>Pseudomonadati</taxon>
        <taxon>Pseudomonadota</taxon>
        <taxon>Alphaproteobacteria</taxon>
        <taxon>Rhodobacterales</taxon>
        <taxon>Paracoccaceae</taxon>
        <taxon>Yoonia</taxon>
    </lineage>
</organism>
<evidence type="ECO:0000313" key="10">
    <source>
        <dbReference type="EMBL" id="WZU65132.1"/>
    </source>
</evidence>
<comment type="subunit">
    <text evidence="3">Forms a 24-polypeptide structural core with octahedral symmetry.</text>
</comment>
<dbReference type="Pfam" id="PF00364">
    <property type="entry name" value="Biotin_lipoyl"/>
    <property type="match status" value="1"/>
</dbReference>
<comment type="similarity">
    <text evidence="2 7">Belongs to the 2-oxoacid dehydrogenase family.</text>
</comment>
<dbReference type="CDD" id="cd06849">
    <property type="entry name" value="lipoyl_domain"/>
    <property type="match status" value="1"/>
</dbReference>
<feature type="region of interest" description="Disordered" evidence="8">
    <location>
        <begin position="79"/>
        <end position="147"/>
    </location>
</feature>
<evidence type="ECO:0000256" key="5">
    <source>
        <dbReference type="ARBA" id="ARBA00022823"/>
    </source>
</evidence>
<sequence length="399" mass="42428">MTDFVMPSLGADMEDGTLVEQIVAPGDPVHRGDIIAAVETQKGAIEIEVFEDGFLDKWLVPLGTKVPVGTPIAVIRASAEPGKPDMPQPAAPVPAPPPQEAPQPVDPVAPPATPEEPGPVPEPPPEMPPQMAQSGRQRVSPAARRRAAQTGFDLASLGTGKIISLDDIPDAKDSAQVEPLSAMRQAISAAMTRSKREIPHYYLSDTIDLTLAEDFIAAHNADQPPDARLALGVLYIRAVALAAQKYPDFNGHFEDGQFIPGKAVHLGMAINLRSGGLVAPALHDATTGDLETLMARLKDLVARVRQGRFRARELSDPTITLTSLGDRGVAGITGVIFPPQVAIVGIGTPSLQPAVIDDTVQPRRTTQITLAADHRVSDGHQGAKFLRAIIKHMQNPEQL</sequence>
<dbReference type="SUPFAM" id="SSF51230">
    <property type="entry name" value="Single hybrid motif"/>
    <property type="match status" value="1"/>
</dbReference>
<keyword evidence="5 7" id="KW-0450">Lipoyl</keyword>
<proteinExistence type="inferred from homology"/>
<evidence type="ECO:0000256" key="7">
    <source>
        <dbReference type="RuleBase" id="RU003423"/>
    </source>
</evidence>
<accession>A0AAN0NGK0</accession>
<dbReference type="RefSeq" id="WP_342071481.1">
    <property type="nucleotide sequence ID" value="NZ_CP151762.1"/>
</dbReference>
<dbReference type="InterPro" id="IPR011053">
    <property type="entry name" value="Single_hybrid_motif"/>
</dbReference>
<reference evidence="10 11" key="1">
    <citation type="submission" date="2024-04" db="EMBL/GenBank/DDBJ databases">
        <title>Phylogenomic analyses of a clade within the roseobacter group suggest taxonomic reassignments of species of the genera Aestuariivita, Citreicella, Loktanella, Nautella, Pelagibaca, Ruegeria, Thalassobius, Thiobacimonas and Tropicibacter, and the proposal o.</title>
        <authorList>
            <person name="Jeon C.O."/>
        </authorList>
    </citation>
    <scope>NUCLEOTIDE SEQUENCE [LARGE SCALE GENOMIC DNA]</scope>
    <source>
        <strain evidence="10 11">G8-12</strain>
    </source>
</reference>
<dbReference type="InterPro" id="IPR050743">
    <property type="entry name" value="2-oxoacid_DH_E2_comp"/>
</dbReference>
<dbReference type="PANTHER" id="PTHR43178">
    <property type="entry name" value="DIHYDROLIPOAMIDE ACETYLTRANSFERASE COMPONENT OF PYRUVATE DEHYDROGENASE COMPLEX"/>
    <property type="match status" value="1"/>
</dbReference>
<name>A0AAN0NGK0_9RHOB</name>
<dbReference type="GO" id="GO:0005737">
    <property type="term" value="C:cytoplasm"/>
    <property type="evidence" value="ECO:0007669"/>
    <property type="project" value="TreeGrafter"/>
</dbReference>
<protein>
    <recommendedName>
        <fullName evidence="7">Dihydrolipoamide acetyltransferase component of pyruvate dehydrogenase complex</fullName>
        <ecNumber evidence="7">2.3.1.-</ecNumber>
    </recommendedName>
</protein>
<dbReference type="PANTHER" id="PTHR43178:SF5">
    <property type="entry name" value="LIPOAMIDE ACYLTRANSFERASE COMPONENT OF BRANCHED-CHAIN ALPHA-KETO ACID DEHYDROGENASE COMPLEX, MITOCHONDRIAL"/>
    <property type="match status" value="1"/>
</dbReference>
<dbReference type="PROSITE" id="PS00189">
    <property type="entry name" value="LIPOYL"/>
    <property type="match status" value="1"/>
</dbReference>
<evidence type="ECO:0000259" key="9">
    <source>
        <dbReference type="PROSITE" id="PS50968"/>
    </source>
</evidence>
<dbReference type="EMBL" id="CP151762">
    <property type="protein sequence ID" value="WZU65132.1"/>
    <property type="molecule type" value="Genomic_DNA"/>
</dbReference>
<feature type="compositionally biased region" description="Pro residues" evidence="8">
    <location>
        <begin position="84"/>
        <end position="128"/>
    </location>
</feature>
<dbReference type="InterPro" id="IPR001078">
    <property type="entry name" value="2-oxoacid_DH_actylTfrase"/>
</dbReference>
<feature type="domain" description="Lipoyl-binding" evidence="9">
    <location>
        <begin position="1"/>
        <end position="76"/>
    </location>
</feature>
<evidence type="ECO:0000256" key="8">
    <source>
        <dbReference type="SAM" id="MobiDB-lite"/>
    </source>
</evidence>
<evidence type="ECO:0000256" key="1">
    <source>
        <dbReference type="ARBA" id="ARBA00001938"/>
    </source>
</evidence>
<keyword evidence="6 7" id="KW-0012">Acyltransferase</keyword>
<evidence type="ECO:0000313" key="11">
    <source>
        <dbReference type="Proteomes" id="UP001451782"/>
    </source>
</evidence>
<gene>
    <name evidence="10" type="ORF">AABB28_07680</name>
</gene>
<keyword evidence="4 7" id="KW-0808">Transferase</keyword>
<dbReference type="AlphaFoldDB" id="A0AAN0NGK0"/>
<dbReference type="PROSITE" id="PS50968">
    <property type="entry name" value="BIOTINYL_LIPOYL"/>
    <property type="match status" value="1"/>
</dbReference>
<dbReference type="GO" id="GO:0031405">
    <property type="term" value="F:lipoic acid binding"/>
    <property type="evidence" value="ECO:0007669"/>
    <property type="project" value="TreeGrafter"/>
</dbReference>
<dbReference type="Pfam" id="PF00198">
    <property type="entry name" value="2-oxoacid_dh"/>
    <property type="match status" value="1"/>
</dbReference>
<dbReference type="Gene3D" id="3.30.559.10">
    <property type="entry name" value="Chloramphenicol acetyltransferase-like domain"/>
    <property type="match status" value="1"/>
</dbReference>
<evidence type="ECO:0000256" key="2">
    <source>
        <dbReference type="ARBA" id="ARBA00007317"/>
    </source>
</evidence>
<dbReference type="EC" id="2.3.1.-" evidence="7"/>
<dbReference type="InterPro" id="IPR023213">
    <property type="entry name" value="CAT-like_dom_sf"/>
</dbReference>
<dbReference type="KEGG" id="yag:AABB28_07680"/>
<dbReference type="InterPro" id="IPR000089">
    <property type="entry name" value="Biotin_lipoyl"/>
</dbReference>
<dbReference type="GO" id="GO:0016407">
    <property type="term" value="F:acetyltransferase activity"/>
    <property type="evidence" value="ECO:0007669"/>
    <property type="project" value="TreeGrafter"/>
</dbReference>
<dbReference type="Proteomes" id="UP001451782">
    <property type="component" value="Chromosome"/>
</dbReference>